<dbReference type="NCBIfam" id="TIGR02669">
    <property type="entry name" value="SpoIID_LytB"/>
    <property type="match status" value="1"/>
</dbReference>
<dbReference type="PANTHER" id="PTHR30032:SF4">
    <property type="entry name" value="AMIDASE ENHANCER"/>
    <property type="match status" value="1"/>
</dbReference>
<keyword evidence="3" id="KW-1185">Reference proteome</keyword>
<dbReference type="InterPro" id="IPR013693">
    <property type="entry name" value="SpoIID/LytB_N"/>
</dbReference>
<evidence type="ECO:0000259" key="1">
    <source>
        <dbReference type="Pfam" id="PF08486"/>
    </source>
</evidence>
<dbReference type="Proteomes" id="UP001232245">
    <property type="component" value="Unassembled WGS sequence"/>
</dbReference>
<organism evidence="2 3">
    <name type="scientific">Metabacillus niabensis</name>
    <dbReference type="NCBI Taxonomy" id="324854"/>
    <lineage>
        <taxon>Bacteria</taxon>
        <taxon>Bacillati</taxon>
        <taxon>Bacillota</taxon>
        <taxon>Bacilli</taxon>
        <taxon>Bacillales</taxon>
        <taxon>Bacillaceae</taxon>
        <taxon>Metabacillus</taxon>
    </lineage>
</organism>
<sequence>MRYLILPFIILTISFSTKIVAAEEMIKVKLVQHIGETKKINLHIKGDYSTLDPTLKLKEGIIYQLSLKKGEFILTGNGEKYSLHDPFILIPKKYNHTQYISINNRQYLGAVEFRKEKNQFIRPVNQLPMEDYLKGVVPFEVYPSWGIETLKAQALAARTYAFANLDKEIDDTIKYQVYGGFTWNEKTTEAVEETSGEVITSQNRLIDAFYSASNGGMTENNTHVWGGNAKSYLPIKRDPYDPTHPWEFTIHQTQIKLDENDWDQPDWWDKLSEIDSSIINNMKTWLKKNGYPGEIKIVEIPYFKLSEELLESKRAVKGSIKIEFLHRLLDGTIVYDHLTLNDVPLNNIRPLIGGNHFKSYYIESLVKDGEGHYTMKGKGFGHGVGMSQWGAHYMGKAGKNYKDIIQFYYPGTKIKKIN</sequence>
<name>A0ABT9Z799_9BACI</name>
<dbReference type="RefSeq" id="WP_174881457.1">
    <property type="nucleotide sequence ID" value="NZ_CADEPK010000358.1"/>
</dbReference>
<evidence type="ECO:0000313" key="3">
    <source>
        <dbReference type="Proteomes" id="UP001232245"/>
    </source>
</evidence>
<reference evidence="2 3" key="1">
    <citation type="submission" date="2023-07" db="EMBL/GenBank/DDBJ databases">
        <title>Genomic Encyclopedia of Type Strains, Phase IV (KMG-IV): sequencing the most valuable type-strain genomes for metagenomic binning, comparative biology and taxonomic classification.</title>
        <authorList>
            <person name="Goeker M."/>
        </authorList>
    </citation>
    <scope>NUCLEOTIDE SEQUENCE [LARGE SCALE GENOMIC DNA]</scope>
    <source>
        <strain evidence="2 3">DSM 17723</strain>
    </source>
</reference>
<protein>
    <submittedName>
        <fullName evidence="2">SpoIID/LytB domain protein</fullName>
    </submittedName>
</protein>
<dbReference type="PANTHER" id="PTHR30032">
    <property type="entry name" value="N-ACETYLMURAMOYL-L-ALANINE AMIDASE-RELATED"/>
    <property type="match status" value="1"/>
</dbReference>
<proteinExistence type="predicted"/>
<dbReference type="InterPro" id="IPR013486">
    <property type="entry name" value="SpoIID/LytB"/>
</dbReference>
<gene>
    <name evidence="2" type="ORF">J2S02_003823</name>
</gene>
<comment type="caution">
    <text evidence="2">The sequence shown here is derived from an EMBL/GenBank/DDBJ whole genome shotgun (WGS) entry which is preliminary data.</text>
</comment>
<evidence type="ECO:0000313" key="2">
    <source>
        <dbReference type="EMBL" id="MDQ0227478.1"/>
    </source>
</evidence>
<accession>A0ABT9Z799</accession>
<feature type="domain" description="Sporulation stage II protein D amidase enhancer LytB N-terminal" evidence="1">
    <location>
        <begin position="121"/>
        <end position="200"/>
    </location>
</feature>
<dbReference type="Pfam" id="PF08486">
    <property type="entry name" value="SpoIID"/>
    <property type="match status" value="1"/>
</dbReference>
<dbReference type="InterPro" id="IPR051922">
    <property type="entry name" value="Bact_Sporulation_Assoc"/>
</dbReference>
<dbReference type="EMBL" id="JAUSTZ010000009">
    <property type="protein sequence ID" value="MDQ0227478.1"/>
    <property type="molecule type" value="Genomic_DNA"/>
</dbReference>